<dbReference type="RefSeq" id="WP_272176954.1">
    <property type="nucleotide sequence ID" value="NZ_JAQOSK010000011.1"/>
</dbReference>
<comment type="caution">
    <text evidence="7">The sequence shown here is derived from an EMBL/GenBank/DDBJ whole genome shotgun (WGS) entry which is preliminary data.</text>
</comment>
<dbReference type="Pfam" id="PF14759">
    <property type="entry name" value="Reductase_C"/>
    <property type="match status" value="1"/>
</dbReference>
<comment type="cofactor">
    <cofactor evidence="1">
        <name>FAD</name>
        <dbReference type="ChEBI" id="CHEBI:57692"/>
    </cofactor>
</comment>
<dbReference type="InterPro" id="IPR023753">
    <property type="entry name" value="FAD/NAD-binding_dom"/>
</dbReference>
<gene>
    <name evidence="7" type="ORF">PO587_26555</name>
</gene>
<dbReference type="PRINTS" id="PR00368">
    <property type="entry name" value="FADPNR"/>
</dbReference>
<dbReference type="InterPro" id="IPR016156">
    <property type="entry name" value="FAD/NAD-linked_Rdtase_dimer_sf"/>
</dbReference>
<feature type="domain" description="Reductase C-terminal" evidence="6">
    <location>
        <begin position="333"/>
        <end position="393"/>
    </location>
</feature>
<name>A0ABT5G001_9ACTN</name>
<dbReference type="PANTHER" id="PTHR43557:SF2">
    <property type="entry name" value="RIESKE DOMAIN-CONTAINING PROTEIN-RELATED"/>
    <property type="match status" value="1"/>
</dbReference>
<dbReference type="PRINTS" id="PR00411">
    <property type="entry name" value="PNDRDTASEI"/>
</dbReference>
<proteinExistence type="predicted"/>
<dbReference type="PANTHER" id="PTHR43557">
    <property type="entry name" value="APOPTOSIS-INDUCING FACTOR 1"/>
    <property type="match status" value="1"/>
</dbReference>
<evidence type="ECO:0000259" key="5">
    <source>
        <dbReference type="Pfam" id="PF07992"/>
    </source>
</evidence>
<dbReference type="InterPro" id="IPR036188">
    <property type="entry name" value="FAD/NAD-bd_sf"/>
</dbReference>
<dbReference type="Pfam" id="PF07992">
    <property type="entry name" value="Pyr_redox_2"/>
    <property type="match status" value="1"/>
</dbReference>
<dbReference type="InterPro" id="IPR050446">
    <property type="entry name" value="FAD-oxidoreductase/Apoptosis"/>
</dbReference>
<protein>
    <submittedName>
        <fullName evidence="7">FAD-dependent oxidoreductase</fullName>
    </submittedName>
</protein>
<dbReference type="Gene3D" id="3.50.50.60">
    <property type="entry name" value="FAD/NAD(P)-binding domain"/>
    <property type="match status" value="2"/>
</dbReference>
<dbReference type="SUPFAM" id="SSF51905">
    <property type="entry name" value="FAD/NAD(P)-binding domain"/>
    <property type="match status" value="1"/>
</dbReference>
<reference evidence="7 8" key="1">
    <citation type="journal article" date="2015" name="Int. J. Syst. Evol. Microbiol.">
        <title>Streptomyces gilvifuscus sp. nov., an actinomycete that produces antibacterial compounds isolated from soil.</title>
        <authorList>
            <person name="Nguyen T.M."/>
            <person name="Kim J."/>
        </authorList>
    </citation>
    <scope>NUCLEOTIDE SEQUENCE [LARGE SCALE GENOMIC DNA]</scope>
    <source>
        <strain evidence="7 8">T113</strain>
    </source>
</reference>
<evidence type="ECO:0000313" key="8">
    <source>
        <dbReference type="Proteomes" id="UP001221328"/>
    </source>
</evidence>
<keyword evidence="2" id="KW-0285">Flavoprotein</keyword>
<evidence type="ECO:0000259" key="6">
    <source>
        <dbReference type="Pfam" id="PF14759"/>
    </source>
</evidence>
<keyword evidence="4" id="KW-0560">Oxidoreductase</keyword>
<organism evidence="7 8">
    <name type="scientific">Streptomyces gilvifuscus</name>
    <dbReference type="NCBI Taxonomy" id="1550617"/>
    <lineage>
        <taxon>Bacteria</taxon>
        <taxon>Bacillati</taxon>
        <taxon>Actinomycetota</taxon>
        <taxon>Actinomycetes</taxon>
        <taxon>Kitasatosporales</taxon>
        <taxon>Streptomycetaceae</taxon>
        <taxon>Streptomyces</taxon>
    </lineage>
</organism>
<dbReference type="SUPFAM" id="SSF55424">
    <property type="entry name" value="FAD/NAD-linked reductases, dimerisation (C-terminal) domain"/>
    <property type="match status" value="1"/>
</dbReference>
<evidence type="ECO:0000256" key="2">
    <source>
        <dbReference type="ARBA" id="ARBA00022630"/>
    </source>
</evidence>
<keyword evidence="3" id="KW-0274">FAD</keyword>
<accession>A0ABT5G001</accession>
<evidence type="ECO:0000313" key="7">
    <source>
        <dbReference type="EMBL" id="MDC2958021.1"/>
    </source>
</evidence>
<evidence type="ECO:0000256" key="1">
    <source>
        <dbReference type="ARBA" id="ARBA00001974"/>
    </source>
</evidence>
<dbReference type="Gene3D" id="3.30.390.30">
    <property type="match status" value="1"/>
</dbReference>
<evidence type="ECO:0000256" key="3">
    <source>
        <dbReference type="ARBA" id="ARBA00022827"/>
    </source>
</evidence>
<dbReference type="EMBL" id="JAQOSK010000011">
    <property type="protein sequence ID" value="MDC2958021.1"/>
    <property type="molecule type" value="Genomic_DNA"/>
</dbReference>
<feature type="domain" description="FAD/NAD(P)-binding" evidence="5">
    <location>
        <begin position="8"/>
        <end position="293"/>
    </location>
</feature>
<dbReference type="Proteomes" id="UP001221328">
    <property type="component" value="Unassembled WGS sequence"/>
</dbReference>
<dbReference type="InterPro" id="IPR028202">
    <property type="entry name" value="Reductase_C"/>
</dbReference>
<keyword evidence="8" id="KW-1185">Reference proteome</keyword>
<sequence>MTATPTGRIVVAGASMGGLRAAEQLRAAGWTGAITVVGDEPHMPYNRPPLSKEVLAGKAPFESLAFTPKAVAADVEWRLGTKVVAARLDEHTVELDDGEAIRYDGLVVATGMRPRRLRCPGPLAGRHTVRTLTDAQGLRDELTRHGVRVVVVGAGFIGCEVAATAVGLGVREVTVVDPLPLPMVGPLGDVLGRALLKRHEERGVRFALGTGVAGFEGEDRVTGVVLGDGTVLPADVVVESVGSVANTEWLDGNGLDLSDGVLTDEQLRVGGRPEVVAVGDVARFPNARYDGVPRRVEHWSIPTDTAKHAAKALVAHLAGTGPELAAFAPLPTFWSDQHEFRLQSFGAPVLGKGDVRILDGDPERDVLVGYHMAGQLVGVVALGGQATVMGAARYRAQLLKQPALTA</sequence>
<evidence type="ECO:0000256" key="4">
    <source>
        <dbReference type="ARBA" id="ARBA00023002"/>
    </source>
</evidence>